<dbReference type="InterPro" id="IPR009056">
    <property type="entry name" value="Cyt_c-like_dom"/>
</dbReference>
<dbReference type="SUPFAM" id="SSF50978">
    <property type="entry name" value="WD40 repeat-like"/>
    <property type="match status" value="1"/>
</dbReference>
<dbReference type="PROSITE" id="PS51007">
    <property type="entry name" value="CYTC"/>
    <property type="match status" value="1"/>
</dbReference>
<dbReference type="CDD" id="cd00200">
    <property type="entry name" value="WD40"/>
    <property type="match status" value="1"/>
</dbReference>
<dbReference type="PRINTS" id="PR00320">
    <property type="entry name" value="GPROTEINBRPT"/>
</dbReference>
<dbReference type="Gene3D" id="2.130.10.10">
    <property type="entry name" value="YVTN repeat-like/Quinoprotein amine dehydrogenase"/>
    <property type="match status" value="2"/>
</dbReference>
<accession>A0A508TCM5</accession>
<dbReference type="InterPro" id="IPR020472">
    <property type="entry name" value="WD40_PAC1"/>
</dbReference>
<dbReference type="GO" id="GO:0009055">
    <property type="term" value="F:electron transfer activity"/>
    <property type="evidence" value="ECO:0007669"/>
    <property type="project" value="InterPro"/>
</dbReference>
<keyword evidence="12" id="KW-1185">Reference proteome</keyword>
<dbReference type="PANTHER" id="PTHR19879">
    <property type="entry name" value="TRANSCRIPTION INITIATION FACTOR TFIID"/>
    <property type="match status" value="1"/>
</dbReference>
<dbReference type="Proteomes" id="UP000328092">
    <property type="component" value="Unassembled WGS sequence"/>
</dbReference>
<dbReference type="PRINTS" id="PR00604">
    <property type="entry name" value="CYTCHRMECIAB"/>
</dbReference>
<evidence type="ECO:0000256" key="6">
    <source>
        <dbReference type="ARBA" id="ARBA00022982"/>
    </source>
</evidence>
<feature type="repeat" description="WD" evidence="8">
    <location>
        <begin position="67"/>
        <end position="108"/>
    </location>
</feature>
<keyword evidence="2 8" id="KW-0853">WD repeat</keyword>
<name>A0A508TCM5_9BRAD</name>
<dbReference type="Pfam" id="PF00400">
    <property type="entry name" value="WD40"/>
    <property type="match status" value="5"/>
</dbReference>
<evidence type="ECO:0000259" key="10">
    <source>
        <dbReference type="PROSITE" id="PS51007"/>
    </source>
</evidence>
<keyword evidence="3 9" id="KW-0349">Heme</keyword>
<dbReference type="PROSITE" id="PS50082">
    <property type="entry name" value="WD_REPEATS_2"/>
    <property type="match status" value="5"/>
</dbReference>
<evidence type="ECO:0000256" key="1">
    <source>
        <dbReference type="ARBA" id="ARBA00022448"/>
    </source>
</evidence>
<dbReference type="Pfam" id="PF00034">
    <property type="entry name" value="Cytochrom_C"/>
    <property type="match status" value="1"/>
</dbReference>
<protein>
    <submittedName>
        <fullName evidence="11">Cytochrome c2</fullName>
    </submittedName>
</protein>
<keyword evidence="6" id="KW-0249">Electron transport</keyword>
<dbReference type="Gene3D" id="1.10.760.10">
    <property type="entry name" value="Cytochrome c-like domain"/>
    <property type="match status" value="1"/>
</dbReference>
<dbReference type="InterPro" id="IPR002327">
    <property type="entry name" value="Cyt_c_1A/1B"/>
</dbReference>
<gene>
    <name evidence="11" type="primary">cycA_1</name>
    <name evidence="11" type="ORF">CI1B_44200</name>
</gene>
<dbReference type="PROSITE" id="PS50294">
    <property type="entry name" value="WD_REPEATS_REGION"/>
    <property type="match status" value="4"/>
</dbReference>
<feature type="repeat" description="WD" evidence="8">
    <location>
        <begin position="109"/>
        <end position="139"/>
    </location>
</feature>
<dbReference type="InterPro" id="IPR036322">
    <property type="entry name" value="WD40_repeat_dom_sf"/>
</dbReference>
<feature type="repeat" description="WD" evidence="8">
    <location>
        <begin position="191"/>
        <end position="232"/>
    </location>
</feature>
<dbReference type="InterPro" id="IPR001680">
    <property type="entry name" value="WD40_rpt"/>
</dbReference>
<keyword evidence="7 9" id="KW-0408">Iron</keyword>
<evidence type="ECO:0000256" key="3">
    <source>
        <dbReference type="ARBA" id="ARBA00022617"/>
    </source>
</evidence>
<evidence type="ECO:0000256" key="2">
    <source>
        <dbReference type="ARBA" id="ARBA00022574"/>
    </source>
</evidence>
<dbReference type="GO" id="GO:0020037">
    <property type="term" value="F:heme binding"/>
    <property type="evidence" value="ECO:0007669"/>
    <property type="project" value="InterPro"/>
</dbReference>
<comment type="caution">
    <text evidence="11">The sequence shown here is derived from an EMBL/GenBank/DDBJ whole genome shotgun (WGS) entry which is preliminary data.</text>
</comment>
<feature type="domain" description="Cytochrome c" evidence="10">
    <location>
        <begin position="367"/>
        <end position="468"/>
    </location>
</feature>
<keyword evidence="4 9" id="KW-0479">Metal-binding</keyword>
<reference evidence="11" key="1">
    <citation type="submission" date="2019-02" db="EMBL/GenBank/DDBJ databases">
        <authorList>
            <person name="Pothier F.J."/>
        </authorList>
    </citation>
    <scope>NUCLEOTIDE SEQUENCE</scope>
    <source>
        <strain evidence="11">CI-1B</strain>
    </source>
</reference>
<organism evidence="11 12">
    <name type="scientific">Bradyrhizobium ivorense</name>
    <dbReference type="NCBI Taxonomy" id="2511166"/>
    <lineage>
        <taxon>Bacteria</taxon>
        <taxon>Pseudomonadati</taxon>
        <taxon>Pseudomonadota</taxon>
        <taxon>Alphaproteobacteria</taxon>
        <taxon>Hyphomicrobiales</taxon>
        <taxon>Nitrobacteraceae</taxon>
        <taxon>Bradyrhizobium</taxon>
    </lineage>
</organism>
<dbReference type="SUPFAM" id="SSF46626">
    <property type="entry name" value="Cytochrome c"/>
    <property type="match status" value="1"/>
</dbReference>
<feature type="repeat" description="WD" evidence="8">
    <location>
        <begin position="313"/>
        <end position="354"/>
    </location>
</feature>
<keyword evidence="5" id="KW-0677">Repeat</keyword>
<dbReference type="SMART" id="SM00320">
    <property type="entry name" value="WD40"/>
    <property type="match status" value="7"/>
</dbReference>
<feature type="repeat" description="WD" evidence="8">
    <location>
        <begin position="150"/>
        <end position="191"/>
    </location>
</feature>
<dbReference type="InterPro" id="IPR036909">
    <property type="entry name" value="Cyt_c-like_dom_sf"/>
</dbReference>
<evidence type="ECO:0000256" key="7">
    <source>
        <dbReference type="ARBA" id="ARBA00023004"/>
    </source>
</evidence>
<evidence type="ECO:0000313" key="12">
    <source>
        <dbReference type="Proteomes" id="UP000328092"/>
    </source>
</evidence>
<sequence length="470" mass="49754">MRITRRNMEAGRPLRMLTRLREMFCLAAGDMPRPACRPMSWVASPGISLCGIVVLLALQTSPACAQLTGHGGPVRAIATSRDGNSLLSGSFDTAAIRWSLKTESADQVLRFHSDAVNAVAFLKDGRMATAGADARIGIWTPGRPQPDRIFEGHRGPIVALAESPDGTRLASASWDHTVRVWSLADGTAQVLEGHAQNVNGVAFAPNGRSLISVGYDRELRIWPMSGGTPKLVVLPAPLNAVTVAPDGDVITGGADGKVRFLTPEGEQTGEVEAGVTPIIALAISPDATLIAAAAIRGVVAVIDRKTRSIARTLADAGSPVWSVAFLIDNATLLTGGGDGKIRRWNVRTGEPIGASLQAAPRDPLAAFAGDHGAEVFRACIACHTLSDKEPQRAGPTLAGLYGRRIATLPGYRFSDALKGMDIVWTPETVSRLFEVGPNAYTPGTKMPEQRIGSAEDRRALTDFLARATLQ</sequence>
<keyword evidence="1" id="KW-0813">Transport</keyword>
<evidence type="ECO:0000313" key="11">
    <source>
        <dbReference type="EMBL" id="VIO72773.1"/>
    </source>
</evidence>
<proteinExistence type="predicted"/>
<evidence type="ECO:0000256" key="5">
    <source>
        <dbReference type="ARBA" id="ARBA00022737"/>
    </source>
</evidence>
<evidence type="ECO:0000256" key="4">
    <source>
        <dbReference type="ARBA" id="ARBA00022723"/>
    </source>
</evidence>
<dbReference type="EMBL" id="CAADFC020000016">
    <property type="protein sequence ID" value="VIO72773.1"/>
    <property type="molecule type" value="Genomic_DNA"/>
</dbReference>
<evidence type="ECO:0000256" key="8">
    <source>
        <dbReference type="PROSITE-ProRule" id="PRU00221"/>
    </source>
</evidence>
<dbReference type="GO" id="GO:0046872">
    <property type="term" value="F:metal ion binding"/>
    <property type="evidence" value="ECO:0007669"/>
    <property type="project" value="UniProtKB-KW"/>
</dbReference>
<dbReference type="InterPro" id="IPR015943">
    <property type="entry name" value="WD40/YVTN_repeat-like_dom_sf"/>
</dbReference>
<dbReference type="PANTHER" id="PTHR19879:SF9">
    <property type="entry name" value="TRANSCRIPTION INITIATION FACTOR TFIID SUBUNIT 5"/>
    <property type="match status" value="1"/>
</dbReference>
<evidence type="ECO:0000256" key="9">
    <source>
        <dbReference type="PROSITE-ProRule" id="PRU00433"/>
    </source>
</evidence>
<dbReference type="AlphaFoldDB" id="A0A508TCM5"/>